<name>A0AAQ3KST7_9LILI</name>
<evidence type="ECO:0000256" key="3">
    <source>
        <dbReference type="PROSITE-ProRule" id="PRU00708"/>
    </source>
</evidence>
<dbReference type="EMBL" id="CP136896">
    <property type="protein sequence ID" value="WOL13894.1"/>
    <property type="molecule type" value="Genomic_DNA"/>
</dbReference>
<feature type="repeat" description="PPR" evidence="3">
    <location>
        <begin position="337"/>
        <end position="371"/>
    </location>
</feature>
<dbReference type="Pfam" id="PF13041">
    <property type="entry name" value="PPR_2"/>
    <property type="match status" value="1"/>
</dbReference>
<organism evidence="4 5">
    <name type="scientific">Canna indica</name>
    <name type="common">Indian-shot</name>
    <dbReference type="NCBI Taxonomy" id="4628"/>
    <lineage>
        <taxon>Eukaryota</taxon>
        <taxon>Viridiplantae</taxon>
        <taxon>Streptophyta</taxon>
        <taxon>Embryophyta</taxon>
        <taxon>Tracheophyta</taxon>
        <taxon>Spermatophyta</taxon>
        <taxon>Magnoliopsida</taxon>
        <taxon>Liliopsida</taxon>
        <taxon>Zingiberales</taxon>
        <taxon>Cannaceae</taxon>
        <taxon>Canna</taxon>
    </lineage>
</organism>
<gene>
    <name evidence="4" type="ORF">Cni_G22674</name>
</gene>
<evidence type="ECO:0008006" key="6">
    <source>
        <dbReference type="Google" id="ProtNLM"/>
    </source>
</evidence>
<dbReference type="NCBIfam" id="TIGR00756">
    <property type="entry name" value="PPR"/>
    <property type="match status" value="3"/>
</dbReference>
<evidence type="ECO:0000313" key="5">
    <source>
        <dbReference type="Proteomes" id="UP001327560"/>
    </source>
</evidence>
<dbReference type="Pfam" id="PF12854">
    <property type="entry name" value="PPR_1"/>
    <property type="match status" value="1"/>
</dbReference>
<proteinExistence type="inferred from homology"/>
<dbReference type="GO" id="GO:0003729">
    <property type="term" value="F:mRNA binding"/>
    <property type="evidence" value="ECO:0007669"/>
    <property type="project" value="TreeGrafter"/>
</dbReference>
<dbReference type="Proteomes" id="UP001327560">
    <property type="component" value="Chromosome 7"/>
</dbReference>
<dbReference type="PROSITE" id="PS51375">
    <property type="entry name" value="PPR"/>
    <property type="match status" value="4"/>
</dbReference>
<dbReference type="PANTHER" id="PTHR47938">
    <property type="entry name" value="RESPIRATORY COMPLEX I CHAPERONE (CIA84), PUTATIVE (AFU_ORTHOLOGUE AFUA_2G06020)-RELATED"/>
    <property type="match status" value="1"/>
</dbReference>
<sequence>MAVLLRSNRLLSRSKQHVLLFLSFHNSNSIDVHPFLPSRHFCDSSSLDGNPNPSFDARSRTPLERQFDTWIDRLRPGFTADDVAAAIRAQDDPDLALDLFRWTALRPGYRHDASSYLSMLQVAVSGRRYAQAEVLVDEVLAGACSPDLPLFNAAIRFCCARRHLFSRAFDLFKKMQQRDSSNRALCRPSVETYSMLLAAVLRRFGKPPVCYVYLQTIRMLARQMKASGVIPDTFALNLIIKAYSKCLEMDEALRVFKEMGLYGCEPNEFSYGYLVQGLCQKGWLGKGMDYLKEMRSRGLVPTASVYMAVVCSLALDRRLDEAIEVVFDMLENGKAPDLLTYRTVLEEMCREGRTEAAFELLEELGRRNGAMSRKMYSNLLEGLHWLCQPHE</sequence>
<dbReference type="PANTHER" id="PTHR47938:SF2">
    <property type="entry name" value="OS06G0184866 PROTEIN"/>
    <property type="match status" value="1"/>
</dbReference>
<accession>A0AAQ3KST7</accession>
<feature type="repeat" description="PPR" evidence="3">
    <location>
        <begin position="267"/>
        <end position="301"/>
    </location>
</feature>
<evidence type="ECO:0000256" key="2">
    <source>
        <dbReference type="ARBA" id="ARBA00022737"/>
    </source>
</evidence>
<feature type="repeat" description="PPR" evidence="3">
    <location>
        <begin position="232"/>
        <end position="266"/>
    </location>
</feature>
<keyword evidence="2" id="KW-0677">Repeat</keyword>
<reference evidence="4 5" key="1">
    <citation type="submission" date="2023-10" db="EMBL/GenBank/DDBJ databases">
        <title>Chromosome-scale genome assembly provides insights into flower coloration mechanisms of Canna indica.</title>
        <authorList>
            <person name="Li C."/>
        </authorList>
    </citation>
    <scope>NUCLEOTIDE SEQUENCE [LARGE SCALE GENOMIC DNA]</scope>
    <source>
        <tissue evidence="4">Flower</tissue>
    </source>
</reference>
<dbReference type="AlphaFoldDB" id="A0AAQ3KST7"/>
<dbReference type="InterPro" id="IPR002885">
    <property type="entry name" value="PPR_rpt"/>
</dbReference>
<evidence type="ECO:0000313" key="4">
    <source>
        <dbReference type="EMBL" id="WOL13894.1"/>
    </source>
</evidence>
<evidence type="ECO:0000256" key="1">
    <source>
        <dbReference type="ARBA" id="ARBA00007626"/>
    </source>
</evidence>
<dbReference type="Pfam" id="PF01535">
    <property type="entry name" value="PPR"/>
    <property type="match status" value="1"/>
</dbReference>
<protein>
    <recommendedName>
        <fullName evidence="6">Pentatricopeptide repeat-containing protein</fullName>
    </recommendedName>
</protein>
<dbReference type="InterPro" id="IPR011990">
    <property type="entry name" value="TPR-like_helical_dom_sf"/>
</dbReference>
<keyword evidence="5" id="KW-1185">Reference proteome</keyword>
<feature type="repeat" description="PPR" evidence="3">
    <location>
        <begin position="302"/>
        <end position="336"/>
    </location>
</feature>
<comment type="similarity">
    <text evidence="1">Belongs to the PPR family. P subfamily.</text>
</comment>
<dbReference type="Gene3D" id="1.25.40.10">
    <property type="entry name" value="Tetratricopeptide repeat domain"/>
    <property type="match status" value="2"/>
</dbReference>